<dbReference type="Gene3D" id="2.30.180.10">
    <property type="entry name" value="FAS1 domain"/>
    <property type="match status" value="1"/>
</dbReference>
<dbReference type="InterPro" id="IPR000782">
    <property type="entry name" value="FAS1_domain"/>
</dbReference>
<dbReference type="PROSITE" id="PS50213">
    <property type="entry name" value="FAS1"/>
    <property type="match status" value="1"/>
</dbReference>
<dbReference type="STRING" id="126957.T1JE53"/>
<name>T1JE53_STRMM</name>
<dbReference type="Proteomes" id="UP000014500">
    <property type="component" value="Unassembled WGS sequence"/>
</dbReference>
<feature type="signal peptide" evidence="1">
    <location>
        <begin position="1"/>
        <end position="26"/>
    </location>
</feature>
<keyword evidence="4" id="KW-1185">Reference proteome</keyword>
<evidence type="ECO:0000259" key="2">
    <source>
        <dbReference type="PROSITE" id="PS50213"/>
    </source>
</evidence>
<feature type="domain" description="FAS1" evidence="2">
    <location>
        <begin position="116"/>
        <end position="227"/>
    </location>
</feature>
<organism evidence="3 4">
    <name type="scientific">Strigamia maritima</name>
    <name type="common">European centipede</name>
    <name type="synonym">Geophilus maritimus</name>
    <dbReference type="NCBI Taxonomy" id="126957"/>
    <lineage>
        <taxon>Eukaryota</taxon>
        <taxon>Metazoa</taxon>
        <taxon>Ecdysozoa</taxon>
        <taxon>Arthropoda</taxon>
        <taxon>Myriapoda</taxon>
        <taxon>Chilopoda</taxon>
        <taxon>Pleurostigmophora</taxon>
        <taxon>Geophilomorpha</taxon>
        <taxon>Linotaeniidae</taxon>
        <taxon>Strigamia</taxon>
    </lineage>
</organism>
<reference evidence="4" key="1">
    <citation type="submission" date="2011-05" db="EMBL/GenBank/DDBJ databases">
        <authorList>
            <person name="Richards S.R."/>
            <person name="Qu J."/>
            <person name="Jiang H."/>
            <person name="Jhangiani S.N."/>
            <person name="Agravi P."/>
            <person name="Goodspeed R."/>
            <person name="Gross S."/>
            <person name="Mandapat C."/>
            <person name="Jackson L."/>
            <person name="Mathew T."/>
            <person name="Pu L."/>
            <person name="Thornton R."/>
            <person name="Saada N."/>
            <person name="Wilczek-Boney K.B."/>
            <person name="Lee S."/>
            <person name="Kovar C."/>
            <person name="Wu Y."/>
            <person name="Scherer S.E."/>
            <person name="Worley K.C."/>
            <person name="Muzny D.M."/>
            <person name="Gibbs R."/>
        </authorList>
    </citation>
    <scope>NUCLEOTIDE SEQUENCE</scope>
    <source>
        <strain evidence="4">Brora</strain>
    </source>
</reference>
<accession>T1JE53</accession>
<feature type="chain" id="PRO_5004579562" description="FAS1 domain-containing protein" evidence="1">
    <location>
        <begin position="27"/>
        <end position="227"/>
    </location>
</feature>
<keyword evidence="1" id="KW-0732">Signal</keyword>
<evidence type="ECO:0000313" key="4">
    <source>
        <dbReference type="Proteomes" id="UP000014500"/>
    </source>
</evidence>
<sequence>MAIINQLNSIPQLLTIIFTILHLSTSNPDILKPVFPAGTLMKAQIEAQKNVIFSPPHQQNFIQDANHLYNMDTNMNQQQGFQLPLGISPQQLMMAQQAPPSFVAMAQNANQMQIQQKTFMVQLLKNFGLNVLSDFLQNVDVPELFEQPGLPKTILAPSDDAFSILPDVLMTKMRRDGRQIARLLRYHVLPGSFPAESIANDMVVSTFNSNLRVRFNVYGKDEKRVKL</sequence>
<reference evidence="3" key="2">
    <citation type="submission" date="2015-02" db="UniProtKB">
        <authorList>
            <consortium name="EnsemblMetazoa"/>
        </authorList>
    </citation>
    <scope>IDENTIFICATION</scope>
</reference>
<dbReference type="SUPFAM" id="SSF82153">
    <property type="entry name" value="FAS1 domain"/>
    <property type="match status" value="1"/>
</dbReference>
<evidence type="ECO:0000256" key="1">
    <source>
        <dbReference type="SAM" id="SignalP"/>
    </source>
</evidence>
<evidence type="ECO:0000313" key="3">
    <source>
        <dbReference type="EnsemblMetazoa" id="SMAR012091-PA"/>
    </source>
</evidence>
<dbReference type="Pfam" id="PF02469">
    <property type="entry name" value="Fasciclin"/>
    <property type="match status" value="1"/>
</dbReference>
<dbReference type="EMBL" id="JH432116">
    <property type="status" value="NOT_ANNOTATED_CDS"/>
    <property type="molecule type" value="Genomic_DNA"/>
</dbReference>
<proteinExistence type="predicted"/>
<dbReference type="HOGENOM" id="CLU_1221052_0_0_1"/>
<dbReference type="InterPro" id="IPR036378">
    <property type="entry name" value="FAS1_dom_sf"/>
</dbReference>
<protein>
    <recommendedName>
        <fullName evidence="2">FAS1 domain-containing protein</fullName>
    </recommendedName>
</protein>
<dbReference type="EnsemblMetazoa" id="SMAR012091-RA">
    <property type="protein sequence ID" value="SMAR012091-PA"/>
    <property type="gene ID" value="SMAR012091"/>
</dbReference>
<dbReference type="AlphaFoldDB" id="T1JE53"/>